<dbReference type="Proteomes" id="UP000594262">
    <property type="component" value="Unplaced"/>
</dbReference>
<feature type="compositionally biased region" description="Low complexity" evidence="1">
    <location>
        <begin position="153"/>
        <end position="162"/>
    </location>
</feature>
<keyword evidence="3" id="KW-1185">Reference proteome</keyword>
<feature type="compositionally biased region" description="Acidic residues" evidence="1">
    <location>
        <begin position="118"/>
        <end position="130"/>
    </location>
</feature>
<evidence type="ECO:0000313" key="2">
    <source>
        <dbReference type="EnsemblMetazoa" id="CLYHEMP001371.1"/>
    </source>
</evidence>
<sequence>MTKFVSSQIIHFTKEPKNGRDKRMSTANKTELIATVGGTIESTVTSPTRNTPSVKNEINIQLGHNMEKTEDNSTIQDDTVFQTTSESQHQSSTEEKERPPSGIIEEKYLEEAKQVLESESESPDLLVEEEEKTKSNSSSVDESTYEQVENIEIETPIESTPEIMEESSPIEESPEVSKAEVVKETSVVNATPFYVTYKKELAVLGTIFVAGVAVLLRKKTDAPES</sequence>
<dbReference type="RefSeq" id="XP_066919935.1">
    <property type="nucleotide sequence ID" value="XM_067063834.1"/>
</dbReference>
<evidence type="ECO:0000256" key="1">
    <source>
        <dbReference type="SAM" id="MobiDB-lite"/>
    </source>
</evidence>
<organism evidence="2 3">
    <name type="scientific">Clytia hemisphaerica</name>
    <dbReference type="NCBI Taxonomy" id="252671"/>
    <lineage>
        <taxon>Eukaryota</taxon>
        <taxon>Metazoa</taxon>
        <taxon>Cnidaria</taxon>
        <taxon>Hydrozoa</taxon>
        <taxon>Hydroidolina</taxon>
        <taxon>Leptothecata</taxon>
        <taxon>Obeliida</taxon>
        <taxon>Clytiidae</taxon>
        <taxon>Clytia</taxon>
    </lineage>
</organism>
<feature type="compositionally biased region" description="Acidic residues" evidence="1">
    <location>
        <begin position="163"/>
        <end position="174"/>
    </location>
</feature>
<name>A0A7M5TSY6_9CNID</name>
<dbReference type="AlphaFoldDB" id="A0A7M5TSY6"/>
<evidence type="ECO:0000313" key="3">
    <source>
        <dbReference type="Proteomes" id="UP000594262"/>
    </source>
</evidence>
<dbReference type="EnsemblMetazoa" id="CLYHEMT001371.1">
    <property type="protein sequence ID" value="CLYHEMP001371.1"/>
    <property type="gene ID" value="CLYHEMG001371"/>
</dbReference>
<protein>
    <submittedName>
        <fullName evidence="2">Uncharacterized protein</fullName>
    </submittedName>
</protein>
<feature type="compositionally biased region" description="Low complexity" evidence="1">
    <location>
        <begin position="82"/>
        <end position="91"/>
    </location>
</feature>
<proteinExistence type="predicted"/>
<feature type="region of interest" description="Disordered" evidence="1">
    <location>
        <begin position="82"/>
        <end position="179"/>
    </location>
</feature>
<accession>A0A7M5TSY6</accession>
<dbReference type="GeneID" id="136807237"/>
<reference evidence="2" key="1">
    <citation type="submission" date="2021-01" db="UniProtKB">
        <authorList>
            <consortium name="EnsemblMetazoa"/>
        </authorList>
    </citation>
    <scope>IDENTIFICATION</scope>
</reference>
<feature type="compositionally biased region" description="Basic and acidic residues" evidence="1">
    <location>
        <begin position="92"/>
        <end position="116"/>
    </location>
</feature>